<dbReference type="InterPro" id="IPR035985">
    <property type="entry name" value="Ubiquitin-activating_enz"/>
</dbReference>
<sequence>MSWVRFKRQIGLVDQERLVKAKVLVVGCGGLGSAVLYYLAAAGVGEITIVDSDKVEETNLNRQIIHFTDDIGREKVYSARDKLQRLNPNVKVNAYPVVLDESNVGSFVARKDIVVDCLDNINIRLVLNRECYKNNVPLVHGVVEGFEGRVFFVNPKRSTACLNCLYSGTKHKKYEVPIVGVSAGITGIVQAAEVIKFLAGRGSLLDGKMLFIDLLNCAFDVFDVVKREDCPVCRRKDGSYSKA</sequence>
<dbReference type="Pfam" id="PF00899">
    <property type="entry name" value="ThiF"/>
    <property type="match status" value="1"/>
</dbReference>
<evidence type="ECO:0000256" key="2">
    <source>
        <dbReference type="SAM" id="Phobius"/>
    </source>
</evidence>
<keyword evidence="5" id="KW-1185">Reference proteome</keyword>
<dbReference type="EMBL" id="AP013035">
    <property type="protein sequence ID" value="BAT72389.1"/>
    <property type="molecule type" value="Genomic_DNA"/>
</dbReference>
<dbReference type="GO" id="GO:0004792">
    <property type="term" value="F:thiosulfate-cyanide sulfurtransferase activity"/>
    <property type="evidence" value="ECO:0007669"/>
    <property type="project" value="TreeGrafter"/>
</dbReference>
<feature type="domain" description="THIF-type NAD/FAD binding fold" evidence="3">
    <location>
        <begin position="9"/>
        <end position="232"/>
    </location>
</feature>
<dbReference type="PANTHER" id="PTHR10953:SF102">
    <property type="entry name" value="ADENYLYLTRANSFERASE AND SULFURTRANSFERASE MOCS3"/>
    <property type="match status" value="1"/>
</dbReference>
<dbReference type="GO" id="GO:0005737">
    <property type="term" value="C:cytoplasm"/>
    <property type="evidence" value="ECO:0007669"/>
    <property type="project" value="TreeGrafter"/>
</dbReference>
<dbReference type="STRING" id="1298851.TST_1603"/>
<evidence type="ECO:0000313" key="4">
    <source>
        <dbReference type="EMBL" id="BAT72389.1"/>
    </source>
</evidence>
<dbReference type="GO" id="GO:0016779">
    <property type="term" value="F:nucleotidyltransferase activity"/>
    <property type="evidence" value="ECO:0007669"/>
    <property type="project" value="UniProtKB-KW"/>
</dbReference>
<gene>
    <name evidence="4" type="primary">moeB</name>
    <name evidence="4" type="ORF">TST_1603</name>
</gene>
<comment type="similarity">
    <text evidence="1">Belongs to the HesA/MoeB/ThiF family.</text>
</comment>
<evidence type="ECO:0000256" key="1">
    <source>
        <dbReference type="ARBA" id="ARBA00009919"/>
    </source>
</evidence>
<dbReference type="SUPFAM" id="SSF69572">
    <property type="entry name" value="Activating enzymes of the ubiquitin-like proteins"/>
    <property type="match status" value="1"/>
</dbReference>
<keyword evidence="4" id="KW-0548">Nucleotidyltransferase</keyword>
<accession>A0A0S3QVP1</accession>
<dbReference type="InterPro" id="IPR000594">
    <property type="entry name" value="ThiF_NAD_FAD-bd"/>
</dbReference>
<dbReference type="FunFam" id="3.40.50.720:FF:000080">
    <property type="entry name" value="Thiazole biosynthesis adenylyltransferase ThiF"/>
    <property type="match status" value="1"/>
</dbReference>
<reference evidence="5" key="1">
    <citation type="journal article" date="2018" name="Science">
        <title>A primordial and reversible TCA cycle in a facultatively chemolithoautotrophic thermophile.</title>
        <authorList>
            <person name="Nunoura T."/>
            <person name="Chikaraishi Y."/>
            <person name="Izaki R."/>
            <person name="Suwa T."/>
            <person name="Sato T."/>
            <person name="Harada T."/>
            <person name="Mori K."/>
            <person name="Kato Y."/>
            <person name="Miyazaki M."/>
            <person name="Shimamura S."/>
            <person name="Yanagawa K."/>
            <person name="Shuto A."/>
            <person name="Ohkouchi N."/>
            <person name="Fujita N."/>
            <person name="Takaki Y."/>
            <person name="Atomi H."/>
            <person name="Takai K."/>
        </authorList>
    </citation>
    <scope>NUCLEOTIDE SEQUENCE [LARGE SCALE GENOMIC DNA]</scope>
    <source>
        <strain evidence="5">DSM 17441 / JCM 13301 / NBRC 103674 / ABI70S6</strain>
    </source>
</reference>
<dbReference type="Proteomes" id="UP000063234">
    <property type="component" value="Chromosome"/>
</dbReference>
<dbReference type="AlphaFoldDB" id="A0A0S3QVP1"/>
<dbReference type="RefSeq" id="WP_068550518.1">
    <property type="nucleotide sequence ID" value="NZ_AP013035.1"/>
</dbReference>
<dbReference type="KEGG" id="ttk:TST_1603"/>
<keyword evidence="2" id="KW-0472">Membrane</keyword>
<dbReference type="GO" id="GO:0008641">
    <property type="term" value="F:ubiquitin-like modifier activating enzyme activity"/>
    <property type="evidence" value="ECO:0007669"/>
    <property type="project" value="InterPro"/>
</dbReference>
<dbReference type="CDD" id="cd00757">
    <property type="entry name" value="ThiF_MoeB_HesA_family"/>
    <property type="match status" value="1"/>
</dbReference>
<dbReference type="InterPro" id="IPR045886">
    <property type="entry name" value="ThiF/MoeB/HesA"/>
</dbReference>
<keyword evidence="2" id="KW-0812">Transmembrane</keyword>
<keyword evidence="2" id="KW-1133">Transmembrane helix</keyword>
<feature type="transmembrane region" description="Helical" evidence="2">
    <location>
        <begin position="21"/>
        <end position="40"/>
    </location>
</feature>
<evidence type="ECO:0000313" key="5">
    <source>
        <dbReference type="Proteomes" id="UP000063234"/>
    </source>
</evidence>
<dbReference type="PANTHER" id="PTHR10953">
    <property type="entry name" value="UBIQUITIN-ACTIVATING ENZYME E1"/>
    <property type="match status" value="1"/>
</dbReference>
<evidence type="ECO:0000259" key="3">
    <source>
        <dbReference type="Pfam" id="PF00899"/>
    </source>
</evidence>
<proteinExistence type="inferred from homology"/>
<dbReference type="Gene3D" id="3.40.50.720">
    <property type="entry name" value="NAD(P)-binding Rossmann-like Domain"/>
    <property type="match status" value="1"/>
</dbReference>
<organism evidence="4 5">
    <name type="scientific">Thermosulfidibacter takaii (strain DSM 17441 / JCM 13301 / NBRC 103674 / ABI70S6)</name>
    <dbReference type="NCBI Taxonomy" id="1298851"/>
    <lineage>
        <taxon>Bacteria</taxon>
        <taxon>Pseudomonadati</taxon>
        <taxon>Thermosulfidibacterota</taxon>
        <taxon>Thermosulfidibacteria</taxon>
        <taxon>Thermosulfidibacterales</taxon>
        <taxon>Thermosulfidibacteraceae</taxon>
    </lineage>
</organism>
<dbReference type="OrthoDB" id="9804286at2"/>
<protein>
    <submittedName>
        <fullName evidence="4">Adenylyltransferase and sulfurtransferase</fullName>
    </submittedName>
</protein>
<name>A0A0S3QVP1_THET7</name>
<keyword evidence="4" id="KW-0808">Transferase</keyword>